<proteinExistence type="predicted"/>
<gene>
    <name evidence="1" type="ORF">MML48_1g03078</name>
</gene>
<dbReference type="EMBL" id="CM043015">
    <property type="protein sequence ID" value="KAI4471978.1"/>
    <property type="molecule type" value="Genomic_DNA"/>
</dbReference>
<accession>A0ACB9TYZ0</accession>
<dbReference type="Proteomes" id="UP001056778">
    <property type="component" value="Chromosome 1"/>
</dbReference>
<keyword evidence="2" id="KW-1185">Reference proteome</keyword>
<sequence>MKPITFENLRRLVGGGRKKKEKESSFKRSDSFKRISIRKSYLDRGKKKHLQKLEVATQTVSEEVLGESSETQRTTTVKKVDSSVQVDKIDLQKLAGKEKSNKEGPGQSVIAYGQWLKGIRKDEPNCAGVRGAERTIIYVPACDDEDNIPTPVIRQLSSSPVFRKRSPILERKVLEIEPQLSPSPTLQRKESNDSAVEMFPWGHSSDTKKSPRIKRRSRPTTPLLPDSGAEEMCSLSISLGRIWMDAPQNMAPRSLEMPRSSSNQTSAHHSLDSALKELRDDPIVINRLQKRSTPPVGRTLSSTSNTTVSTGLFSSKDSGFSFSIPKLSEDNNSSKGGFFKKKPKPKLSVSREGYFKRTSGALIVERSSIRRRSSRKKKLRGSTRKKNSQKFDMYQVVVSRPRCLKNLKLDPMIFVPPEKRKSVRKKPSFKLGLREIRNCPPRDAVYSNGSADEGLYESLPGDVDDFSDDQPLSGRISRISLREEDEVYPSGSYFSLDDPNSTTDDNSNVSCSGNPYASVGVSPTPRRKPVRRKRSGLSRKKSITYVAKPIVKRAPSTLRKAPRKTDQEKGDGKRKLTRSEDGDGGVDFILFVCRRCFAVLASVSVLKVHLLFT</sequence>
<comment type="caution">
    <text evidence="1">The sequence shown here is derived from an EMBL/GenBank/DDBJ whole genome shotgun (WGS) entry which is preliminary data.</text>
</comment>
<evidence type="ECO:0000313" key="1">
    <source>
        <dbReference type="EMBL" id="KAI4471978.1"/>
    </source>
</evidence>
<evidence type="ECO:0000313" key="2">
    <source>
        <dbReference type="Proteomes" id="UP001056778"/>
    </source>
</evidence>
<organism evidence="1 2">
    <name type="scientific">Holotrichia oblita</name>
    <name type="common">Chafer beetle</name>
    <dbReference type="NCBI Taxonomy" id="644536"/>
    <lineage>
        <taxon>Eukaryota</taxon>
        <taxon>Metazoa</taxon>
        <taxon>Ecdysozoa</taxon>
        <taxon>Arthropoda</taxon>
        <taxon>Hexapoda</taxon>
        <taxon>Insecta</taxon>
        <taxon>Pterygota</taxon>
        <taxon>Neoptera</taxon>
        <taxon>Endopterygota</taxon>
        <taxon>Coleoptera</taxon>
        <taxon>Polyphaga</taxon>
        <taxon>Scarabaeiformia</taxon>
        <taxon>Scarabaeidae</taxon>
        <taxon>Melolonthinae</taxon>
        <taxon>Holotrichia</taxon>
    </lineage>
</organism>
<reference evidence="1" key="1">
    <citation type="submission" date="2022-04" db="EMBL/GenBank/DDBJ databases">
        <title>Chromosome-scale genome assembly of Holotrichia oblita Faldermann.</title>
        <authorList>
            <person name="Rongchong L."/>
        </authorList>
    </citation>
    <scope>NUCLEOTIDE SEQUENCE</scope>
    <source>
        <strain evidence="1">81SQS9</strain>
    </source>
</reference>
<protein>
    <submittedName>
        <fullName evidence="1">Uncharacterized protein</fullName>
    </submittedName>
</protein>
<name>A0ACB9TYZ0_HOLOL</name>